<keyword evidence="3 10" id="KW-0808">Transferase</keyword>
<feature type="transmembrane region" description="Helical" evidence="10">
    <location>
        <begin position="6"/>
        <end position="27"/>
    </location>
</feature>
<feature type="transmembrane region" description="Helical" evidence="10">
    <location>
        <begin position="111"/>
        <end position="135"/>
    </location>
</feature>
<comment type="catalytic activity">
    <reaction evidence="10">
        <text>an acyl phosphate + sn-glycerol 3-phosphate = a 1-acyl-sn-glycero-3-phosphate + phosphate</text>
        <dbReference type="Rhea" id="RHEA:34075"/>
        <dbReference type="ChEBI" id="CHEBI:43474"/>
        <dbReference type="ChEBI" id="CHEBI:57597"/>
        <dbReference type="ChEBI" id="CHEBI:57970"/>
        <dbReference type="ChEBI" id="CHEBI:59918"/>
        <dbReference type="EC" id="2.3.1.275"/>
    </reaction>
</comment>
<reference evidence="11" key="2">
    <citation type="submission" date="2024-06" db="EMBL/GenBank/DDBJ databases">
        <authorList>
            <person name="Plum-Jensen L.E."/>
            <person name="Schramm A."/>
            <person name="Marshall I.P.G."/>
        </authorList>
    </citation>
    <scope>NUCLEOTIDE SEQUENCE</scope>
    <source>
        <strain evidence="11">Rat1</strain>
    </source>
</reference>
<comment type="pathway">
    <text evidence="10">Lipid metabolism; phospholipid metabolism.</text>
</comment>
<sequence length="190" mass="20160">MLSGLLMVLAAYLVGSISTGYILVYFTRGIDIRATGSGSSGARNVGRVLGRWGFYLTLLGDILKGMLVVFVAELFDHPPLLIGAAAVAVIVGHIWPLWLRFRGGKGIATSLGVFAALDYTLLVLGGGVMLLVYLLSRNFLVSWGTAFLLLPLLTCILGYPVHISVSLVFAVAAVLYAHKTNISAAFTSSV</sequence>
<organism evidence="11">
    <name type="scientific">Candidatus Electrothrix aestuarii</name>
    <dbReference type="NCBI Taxonomy" id="3062594"/>
    <lineage>
        <taxon>Bacteria</taxon>
        <taxon>Pseudomonadati</taxon>
        <taxon>Thermodesulfobacteriota</taxon>
        <taxon>Desulfobulbia</taxon>
        <taxon>Desulfobulbales</taxon>
        <taxon>Desulfobulbaceae</taxon>
        <taxon>Candidatus Electrothrix</taxon>
    </lineage>
</organism>
<evidence type="ECO:0000256" key="7">
    <source>
        <dbReference type="ARBA" id="ARBA00023136"/>
    </source>
</evidence>
<dbReference type="EMBL" id="CP159373">
    <property type="protein sequence ID" value="XCN72894.1"/>
    <property type="molecule type" value="Genomic_DNA"/>
</dbReference>
<comment type="function">
    <text evidence="10">Catalyzes the transfer of an acyl group from acyl-phosphate (acyl-PO(4)) to glycerol-3-phosphate (G3P) to form lysophosphatidic acid (LPA). This enzyme utilizes acyl-phosphate as fatty acyl donor, but not acyl-CoA or acyl-ACP.</text>
</comment>
<accession>A0AAU8LV56</accession>
<keyword evidence="2 10" id="KW-0444">Lipid biosynthesis</keyword>
<dbReference type="PANTHER" id="PTHR30309:SF0">
    <property type="entry name" value="GLYCEROL-3-PHOSPHATE ACYLTRANSFERASE-RELATED"/>
    <property type="match status" value="1"/>
</dbReference>
<keyword evidence="11" id="KW-0012">Acyltransferase</keyword>
<keyword evidence="1 10" id="KW-1003">Cell membrane</keyword>
<dbReference type="KEGG" id="eaj:Q3M24_21870"/>
<keyword evidence="9 10" id="KW-1208">Phospholipid metabolism</keyword>
<dbReference type="EC" id="2.3.1.275" evidence="10"/>
<evidence type="ECO:0000256" key="4">
    <source>
        <dbReference type="ARBA" id="ARBA00022692"/>
    </source>
</evidence>
<dbReference type="Pfam" id="PF02660">
    <property type="entry name" value="G3P_acyltransf"/>
    <property type="match status" value="1"/>
</dbReference>
<dbReference type="GO" id="GO:0043772">
    <property type="term" value="F:acyl-phosphate glycerol-3-phosphate acyltransferase activity"/>
    <property type="evidence" value="ECO:0007669"/>
    <property type="project" value="UniProtKB-UniRule"/>
</dbReference>
<comment type="subcellular location">
    <subcellularLocation>
        <location evidence="10">Cell membrane</location>
        <topology evidence="10">Multi-pass membrane protein</topology>
    </subcellularLocation>
</comment>
<dbReference type="InterPro" id="IPR003811">
    <property type="entry name" value="G3P_acylTferase_PlsY"/>
</dbReference>
<dbReference type="PANTHER" id="PTHR30309">
    <property type="entry name" value="INNER MEMBRANE PROTEIN YGIH"/>
    <property type="match status" value="1"/>
</dbReference>
<evidence type="ECO:0000256" key="9">
    <source>
        <dbReference type="ARBA" id="ARBA00023264"/>
    </source>
</evidence>
<keyword evidence="6 10" id="KW-0443">Lipid metabolism</keyword>
<evidence type="ECO:0000256" key="3">
    <source>
        <dbReference type="ARBA" id="ARBA00022679"/>
    </source>
</evidence>
<evidence type="ECO:0000256" key="1">
    <source>
        <dbReference type="ARBA" id="ARBA00022475"/>
    </source>
</evidence>
<comment type="subunit">
    <text evidence="10">Probably interacts with PlsX.</text>
</comment>
<feature type="transmembrane region" description="Helical" evidence="10">
    <location>
        <begin position="78"/>
        <end position="99"/>
    </location>
</feature>
<dbReference type="HAMAP" id="MF_01043">
    <property type="entry name" value="PlsY"/>
    <property type="match status" value="1"/>
</dbReference>
<keyword evidence="8 10" id="KW-0594">Phospholipid biosynthesis</keyword>
<keyword evidence="4 10" id="KW-0812">Transmembrane</keyword>
<evidence type="ECO:0000256" key="8">
    <source>
        <dbReference type="ARBA" id="ARBA00023209"/>
    </source>
</evidence>
<keyword evidence="7 10" id="KW-0472">Membrane</keyword>
<proteinExistence type="inferred from homology"/>
<dbReference type="GO" id="GO:0008654">
    <property type="term" value="P:phospholipid biosynthetic process"/>
    <property type="evidence" value="ECO:0007669"/>
    <property type="project" value="UniProtKB-UniRule"/>
</dbReference>
<dbReference type="GO" id="GO:0005886">
    <property type="term" value="C:plasma membrane"/>
    <property type="evidence" value="ECO:0007669"/>
    <property type="project" value="UniProtKB-SubCell"/>
</dbReference>
<gene>
    <name evidence="10" type="primary">plsY</name>
    <name evidence="11" type="ORF">Q3M24_21870</name>
</gene>
<comment type="similarity">
    <text evidence="10">Belongs to the PlsY family.</text>
</comment>
<dbReference type="SMART" id="SM01207">
    <property type="entry name" value="G3P_acyltransf"/>
    <property type="match status" value="1"/>
</dbReference>
<feature type="transmembrane region" description="Helical" evidence="10">
    <location>
        <begin position="147"/>
        <end position="176"/>
    </location>
</feature>
<evidence type="ECO:0000313" key="11">
    <source>
        <dbReference type="EMBL" id="XCN72894.1"/>
    </source>
</evidence>
<keyword evidence="5 10" id="KW-1133">Transmembrane helix</keyword>
<evidence type="ECO:0000256" key="5">
    <source>
        <dbReference type="ARBA" id="ARBA00022989"/>
    </source>
</evidence>
<evidence type="ECO:0000256" key="6">
    <source>
        <dbReference type="ARBA" id="ARBA00023098"/>
    </source>
</evidence>
<evidence type="ECO:0000256" key="10">
    <source>
        <dbReference type="HAMAP-Rule" id="MF_01043"/>
    </source>
</evidence>
<protein>
    <recommendedName>
        <fullName evidence="10">Glycerol-3-phosphate acyltransferase</fullName>
    </recommendedName>
    <alternativeName>
        <fullName evidence="10">Acyl-PO4 G3P acyltransferase</fullName>
    </alternativeName>
    <alternativeName>
        <fullName evidence="10">Acyl-phosphate--glycerol-3-phosphate acyltransferase</fullName>
    </alternativeName>
    <alternativeName>
        <fullName evidence="10">G3P acyltransferase</fullName>
        <shortName evidence="10">GPAT</shortName>
        <ecNumber evidence="10">2.3.1.275</ecNumber>
    </alternativeName>
    <alternativeName>
        <fullName evidence="10">Lysophosphatidic acid synthase</fullName>
        <shortName evidence="10">LPA synthase</shortName>
    </alternativeName>
</protein>
<dbReference type="AlphaFoldDB" id="A0AAU8LV56"/>
<name>A0AAU8LV56_9BACT</name>
<evidence type="ECO:0000256" key="2">
    <source>
        <dbReference type="ARBA" id="ARBA00022516"/>
    </source>
</evidence>
<reference evidence="11" key="1">
    <citation type="journal article" date="2024" name="Syst. Appl. Microbiol.">
        <title>First single-strain enrichments of Electrothrix cable bacteria, description of E. aestuarii sp. nov. and E. rattekaaiensis sp. nov., and proposal of a cable bacteria taxonomy following the rules of the SeqCode.</title>
        <authorList>
            <person name="Plum-Jensen L.E."/>
            <person name="Schramm A."/>
            <person name="Marshall I.P.G."/>
        </authorList>
    </citation>
    <scope>NUCLEOTIDE SEQUENCE</scope>
    <source>
        <strain evidence="11">Rat1</strain>
    </source>
</reference>
<feature type="transmembrane region" description="Helical" evidence="10">
    <location>
        <begin position="48"/>
        <end position="72"/>
    </location>
</feature>